<feature type="transmembrane region" description="Helical" evidence="1">
    <location>
        <begin position="30"/>
        <end position="48"/>
    </location>
</feature>
<protein>
    <recommendedName>
        <fullName evidence="4">DUF624 domain-containing protein</fullName>
    </recommendedName>
</protein>
<feature type="transmembrane region" description="Helical" evidence="1">
    <location>
        <begin position="199"/>
        <end position="217"/>
    </location>
</feature>
<sequence>MQNFAPSSPAPASTSIAAGHHLAIFLWNPYAFVLPVALFVVLVCVAAFRDRWAVFRFAIRMTFGQRLYVWWSCAWRQCLANILLAIIGLMAFLFLYRKAAAPIVKLSAGLIKPGAGMIPVMLALAIGAMPIILAALIYMLLSLPFVGYAVQSGLASHALPGPKRFNVSRATLLGLTTFVWSLPGSLMIASVVVPFPDRVADVLRVLLFVVWGMYVVLPRQVRRVARLAEHGR</sequence>
<dbReference type="Proteomes" id="UP001629432">
    <property type="component" value="Unassembled WGS sequence"/>
</dbReference>
<keyword evidence="1" id="KW-0472">Membrane</keyword>
<organism evidence="2 3">
    <name type="scientific">Paraburkholderia metrosideri</name>
    <dbReference type="NCBI Taxonomy" id="580937"/>
    <lineage>
        <taxon>Bacteria</taxon>
        <taxon>Pseudomonadati</taxon>
        <taxon>Pseudomonadota</taxon>
        <taxon>Betaproteobacteria</taxon>
        <taxon>Burkholderiales</taxon>
        <taxon>Burkholderiaceae</taxon>
        <taxon>Paraburkholderia</taxon>
    </lineage>
</organism>
<evidence type="ECO:0000313" key="3">
    <source>
        <dbReference type="Proteomes" id="UP001629432"/>
    </source>
</evidence>
<feature type="transmembrane region" description="Helical" evidence="1">
    <location>
        <begin position="116"/>
        <end position="149"/>
    </location>
</feature>
<gene>
    <name evidence="2" type="ORF">PQQ63_01690</name>
</gene>
<dbReference type="EMBL" id="JAQQCF010000001">
    <property type="protein sequence ID" value="MFM0635410.1"/>
    <property type="molecule type" value="Genomic_DNA"/>
</dbReference>
<evidence type="ECO:0000313" key="2">
    <source>
        <dbReference type="EMBL" id="MFM0635410.1"/>
    </source>
</evidence>
<evidence type="ECO:0000256" key="1">
    <source>
        <dbReference type="SAM" id="Phobius"/>
    </source>
</evidence>
<evidence type="ECO:0008006" key="4">
    <source>
        <dbReference type="Google" id="ProtNLM"/>
    </source>
</evidence>
<keyword evidence="1" id="KW-0812">Transmembrane</keyword>
<keyword evidence="1" id="KW-1133">Transmembrane helix</keyword>
<feature type="transmembrane region" description="Helical" evidence="1">
    <location>
        <begin position="68"/>
        <end position="96"/>
    </location>
</feature>
<name>A0ABW9DJ67_9BURK</name>
<feature type="transmembrane region" description="Helical" evidence="1">
    <location>
        <begin position="170"/>
        <end position="193"/>
    </location>
</feature>
<proteinExistence type="predicted"/>
<comment type="caution">
    <text evidence="2">The sequence shown here is derived from an EMBL/GenBank/DDBJ whole genome shotgun (WGS) entry which is preliminary data.</text>
</comment>
<reference evidence="2 3" key="1">
    <citation type="journal article" date="2024" name="Chem. Sci.">
        <title>Discovery of megapolipeptins by genome mining of a Burkholderiales bacteria collection.</title>
        <authorList>
            <person name="Paulo B.S."/>
            <person name="Recchia M.J.J."/>
            <person name="Lee S."/>
            <person name="Fergusson C.H."/>
            <person name="Romanowski S.B."/>
            <person name="Hernandez A."/>
            <person name="Krull N."/>
            <person name="Liu D.Y."/>
            <person name="Cavanagh H."/>
            <person name="Bos A."/>
            <person name="Gray C.A."/>
            <person name="Murphy B.T."/>
            <person name="Linington R.G."/>
            <person name="Eustaquio A.S."/>
        </authorList>
    </citation>
    <scope>NUCLEOTIDE SEQUENCE [LARGE SCALE GENOMIC DNA]</scope>
    <source>
        <strain evidence="2 3">RL17-338-BIC-A</strain>
    </source>
</reference>
<keyword evidence="3" id="KW-1185">Reference proteome</keyword>
<accession>A0ABW9DJ67</accession>
<dbReference type="RefSeq" id="WP_408333000.1">
    <property type="nucleotide sequence ID" value="NZ_JAQQCF010000001.1"/>
</dbReference>